<sequence>MTGQRITDVKVRSVPFSTDTWLDESRISTPMAPYPVFAERRSSWRGPGGDLVWLYLGTDDPAVFGIGQTRGGRVVEAVLDHLVPLLQHVDTGAPADVAEQLRRAAEPYAAGGAAAMAVSAVELALWDLAARDLGAPLCRLLGGRPGPLPYYVTAAHPSALDDVDDDLLAGAGYVKVPMAYGPADGPARRDDNVERLRAVRRRVPPHVPLAVDCFMSWDVPYAVRFAAATADLDLGWIEEPLPAHDLAGLTELRARLSPVLVAAGEHAFGLDHGLRLLDGRCVDVLQVDVTWCGGLGVARTLGVLAAHRGVTFAPHNAAMHPWALHLLSALGPGVLAEVLVGAGTPAAVPEVADAPGAGTDRRAAGFG</sequence>
<evidence type="ECO:0000256" key="1">
    <source>
        <dbReference type="ARBA" id="ARBA00001946"/>
    </source>
</evidence>
<dbReference type="SFLD" id="SFLDS00001">
    <property type="entry name" value="Enolase"/>
    <property type="match status" value="1"/>
</dbReference>
<dbReference type="RefSeq" id="WP_345044042.1">
    <property type="nucleotide sequence ID" value="NZ_BAABBA010000022.1"/>
</dbReference>
<proteinExistence type="predicted"/>
<dbReference type="PANTHER" id="PTHR13794:SF58">
    <property type="entry name" value="MITOCHONDRIAL ENOLASE SUPERFAMILY MEMBER 1"/>
    <property type="match status" value="1"/>
</dbReference>
<keyword evidence="2" id="KW-0479">Metal-binding</keyword>
<evidence type="ECO:0000313" key="5">
    <source>
        <dbReference type="EMBL" id="GAA4289140.1"/>
    </source>
</evidence>
<dbReference type="PROSITE" id="PS00908">
    <property type="entry name" value="MR_MLE_1"/>
    <property type="match status" value="1"/>
</dbReference>
<dbReference type="InterPro" id="IPR013342">
    <property type="entry name" value="Mandelate_racemase_C"/>
</dbReference>
<dbReference type="InterPro" id="IPR013341">
    <property type="entry name" value="Mandelate_racemase_N_dom"/>
</dbReference>
<name>A0ABP8EYR8_9MICO</name>
<dbReference type="InterPro" id="IPR029065">
    <property type="entry name" value="Enolase_C-like"/>
</dbReference>
<reference evidence="6" key="1">
    <citation type="journal article" date="2019" name="Int. J. Syst. Evol. Microbiol.">
        <title>The Global Catalogue of Microorganisms (GCM) 10K type strain sequencing project: providing services to taxonomists for standard genome sequencing and annotation.</title>
        <authorList>
            <consortium name="The Broad Institute Genomics Platform"/>
            <consortium name="The Broad Institute Genome Sequencing Center for Infectious Disease"/>
            <person name="Wu L."/>
            <person name="Ma J."/>
        </authorList>
    </citation>
    <scope>NUCLEOTIDE SEQUENCE [LARGE SCALE GENOMIC DNA]</scope>
    <source>
        <strain evidence="6">JCM 17459</strain>
    </source>
</reference>
<dbReference type="SUPFAM" id="SSF54826">
    <property type="entry name" value="Enolase N-terminal domain-like"/>
    <property type="match status" value="1"/>
</dbReference>
<dbReference type="Pfam" id="PF13378">
    <property type="entry name" value="MR_MLE_C"/>
    <property type="match status" value="1"/>
</dbReference>
<accession>A0ABP8EYR8</accession>
<evidence type="ECO:0000259" key="4">
    <source>
        <dbReference type="SMART" id="SM00922"/>
    </source>
</evidence>
<dbReference type="InterPro" id="IPR029017">
    <property type="entry name" value="Enolase-like_N"/>
</dbReference>
<evidence type="ECO:0000256" key="3">
    <source>
        <dbReference type="ARBA" id="ARBA00022842"/>
    </source>
</evidence>
<keyword evidence="3" id="KW-0460">Magnesium</keyword>
<gene>
    <name evidence="5" type="ORF">GCM10022262_35010</name>
</gene>
<evidence type="ECO:0000256" key="2">
    <source>
        <dbReference type="ARBA" id="ARBA00022723"/>
    </source>
</evidence>
<dbReference type="Gene3D" id="3.20.20.120">
    <property type="entry name" value="Enolase-like C-terminal domain"/>
    <property type="match status" value="1"/>
</dbReference>
<feature type="domain" description="Mandelate racemase/muconate lactonizing enzyme C-terminal" evidence="4">
    <location>
        <begin position="98"/>
        <end position="259"/>
    </location>
</feature>
<dbReference type="Proteomes" id="UP001499841">
    <property type="component" value="Unassembled WGS sequence"/>
</dbReference>
<dbReference type="PANTHER" id="PTHR13794">
    <property type="entry name" value="ENOLASE SUPERFAMILY, MANDELATE RACEMASE"/>
    <property type="match status" value="1"/>
</dbReference>
<dbReference type="InterPro" id="IPR046945">
    <property type="entry name" value="RHMD-like"/>
</dbReference>
<dbReference type="InterPro" id="IPR036849">
    <property type="entry name" value="Enolase-like_C_sf"/>
</dbReference>
<protein>
    <recommendedName>
        <fullName evidence="4">Mandelate racemase/muconate lactonizing enzyme C-terminal domain-containing protein</fullName>
    </recommendedName>
</protein>
<dbReference type="InterPro" id="IPR018110">
    <property type="entry name" value="Mandel_Rmase/mucon_lact_enz_CS"/>
</dbReference>
<organism evidence="5 6">
    <name type="scientific">Georgenia daeguensis</name>
    <dbReference type="NCBI Taxonomy" id="908355"/>
    <lineage>
        <taxon>Bacteria</taxon>
        <taxon>Bacillati</taxon>
        <taxon>Actinomycetota</taxon>
        <taxon>Actinomycetes</taxon>
        <taxon>Micrococcales</taxon>
        <taxon>Bogoriellaceae</taxon>
        <taxon>Georgenia</taxon>
    </lineage>
</organism>
<dbReference type="SMART" id="SM00922">
    <property type="entry name" value="MR_MLE"/>
    <property type="match status" value="1"/>
</dbReference>
<dbReference type="EMBL" id="BAABBA010000022">
    <property type="protein sequence ID" value="GAA4289140.1"/>
    <property type="molecule type" value="Genomic_DNA"/>
</dbReference>
<dbReference type="Gene3D" id="3.30.390.10">
    <property type="entry name" value="Enolase-like, N-terminal domain"/>
    <property type="match status" value="1"/>
</dbReference>
<dbReference type="SUPFAM" id="SSF51604">
    <property type="entry name" value="Enolase C-terminal domain-like"/>
    <property type="match status" value="1"/>
</dbReference>
<comment type="caution">
    <text evidence="5">The sequence shown here is derived from an EMBL/GenBank/DDBJ whole genome shotgun (WGS) entry which is preliminary data.</text>
</comment>
<evidence type="ECO:0000313" key="6">
    <source>
        <dbReference type="Proteomes" id="UP001499841"/>
    </source>
</evidence>
<dbReference type="Pfam" id="PF02746">
    <property type="entry name" value="MR_MLE_N"/>
    <property type="match status" value="1"/>
</dbReference>
<comment type="cofactor">
    <cofactor evidence="1">
        <name>Mg(2+)</name>
        <dbReference type="ChEBI" id="CHEBI:18420"/>
    </cofactor>
</comment>
<keyword evidence="6" id="KW-1185">Reference proteome</keyword>